<keyword evidence="2" id="KW-0812">Transmembrane</keyword>
<feature type="transmembrane region" description="Helical" evidence="2">
    <location>
        <begin position="68"/>
        <end position="86"/>
    </location>
</feature>
<gene>
    <name evidence="3" type="ORF">LTRI10_LOCUS373</name>
</gene>
<evidence type="ECO:0000256" key="2">
    <source>
        <dbReference type="SAM" id="Phobius"/>
    </source>
</evidence>
<dbReference type="PANTHER" id="PTHR20961:SF124">
    <property type="entry name" value="GLYCOSYLTRANSFERASE"/>
    <property type="match status" value="1"/>
</dbReference>
<dbReference type="GO" id="GO:0016757">
    <property type="term" value="F:glycosyltransferase activity"/>
    <property type="evidence" value="ECO:0007669"/>
    <property type="project" value="InterPro"/>
</dbReference>
<dbReference type="Proteomes" id="UP001497516">
    <property type="component" value="Chromosome 1"/>
</dbReference>
<protein>
    <submittedName>
        <fullName evidence="3">Uncharacterized protein</fullName>
    </submittedName>
</protein>
<dbReference type="PANTHER" id="PTHR20961">
    <property type="entry name" value="GLYCOSYLTRANSFERASE"/>
    <property type="match status" value="1"/>
</dbReference>
<reference evidence="3 4" key="1">
    <citation type="submission" date="2024-04" db="EMBL/GenBank/DDBJ databases">
        <authorList>
            <person name="Fracassetti M."/>
        </authorList>
    </citation>
    <scope>NUCLEOTIDE SEQUENCE [LARGE SCALE GENOMIC DNA]</scope>
</reference>
<sequence>MGDQIDKKSKKLGYWKEAMGLQQQHHLRPKKDEQSHFHKKQKFLLDGHEDEFVVSKSKRITPRPSAKLLSLIFLSFLCFFIILSPYCFPAVDSSSSLAGIEFDPPISSSPPPEDSVDYITGNTDADAPLSSSTLNYSFDSYPMIDTNSSVPLPSFALNDSSDSPLDKNSSAPMPSSTSITRSLEFPTDKNSSAPQPSSARNALPFESHNDTNSSSPLPFPARNETIWCDRSGFRSDICFMRGDIRTQSTTSSVILYTSSNTTTTAAAAAGGGDKEPNTTQHEKIRPYTRKWETSVMNTIDELHLISTPKENHQPLLHCDVTYDVPAVFFSTGGYTGNVYHEFNDGLIPLYITSHHFNKRVVFFILEYHTWWISKYADILSEMSDYPAVDFSGDNRTHYCFPEAIVGLRIHDELTIEPALLQGTKESCLISALIILILIRKLL</sequence>
<keyword evidence="2" id="KW-0472">Membrane</keyword>
<feature type="compositionally biased region" description="Polar residues" evidence="1">
    <location>
        <begin position="188"/>
        <end position="200"/>
    </location>
</feature>
<evidence type="ECO:0000313" key="3">
    <source>
        <dbReference type="EMBL" id="CAL1352403.1"/>
    </source>
</evidence>
<feature type="compositionally biased region" description="Polar residues" evidence="1">
    <location>
        <begin position="161"/>
        <end position="181"/>
    </location>
</feature>
<keyword evidence="2" id="KW-1133">Transmembrane helix</keyword>
<proteinExistence type="predicted"/>
<name>A0AAV2C8Z6_9ROSI</name>
<feature type="region of interest" description="Disordered" evidence="1">
    <location>
        <begin position="161"/>
        <end position="221"/>
    </location>
</feature>
<feature type="region of interest" description="Disordered" evidence="1">
    <location>
        <begin position="104"/>
        <end position="124"/>
    </location>
</feature>
<organism evidence="3 4">
    <name type="scientific">Linum trigynum</name>
    <dbReference type="NCBI Taxonomy" id="586398"/>
    <lineage>
        <taxon>Eukaryota</taxon>
        <taxon>Viridiplantae</taxon>
        <taxon>Streptophyta</taxon>
        <taxon>Embryophyta</taxon>
        <taxon>Tracheophyta</taxon>
        <taxon>Spermatophyta</taxon>
        <taxon>Magnoliopsida</taxon>
        <taxon>eudicotyledons</taxon>
        <taxon>Gunneridae</taxon>
        <taxon>Pentapetalae</taxon>
        <taxon>rosids</taxon>
        <taxon>fabids</taxon>
        <taxon>Malpighiales</taxon>
        <taxon>Linaceae</taxon>
        <taxon>Linum</taxon>
    </lineage>
</organism>
<dbReference type="AlphaFoldDB" id="A0AAV2C8Z6"/>
<dbReference type="InterPro" id="IPR007657">
    <property type="entry name" value="Glycosyltransferase_61"/>
</dbReference>
<evidence type="ECO:0000256" key="1">
    <source>
        <dbReference type="SAM" id="MobiDB-lite"/>
    </source>
</evidence>
<keyword evidence="4" id="KW-1185">Reference proteome</keyword>
<accession>A0AAV2C8Z6</accession>
<dbReference type="EMBL" id="OZ034813">
    <property type="protein sequence ID" value="CAL1352403.1"/>
    <property type="molecule type" value="Genomic_DNA"/>
</dbReference>
<evidence type="ECO:0000313" key="4">
    <source>
        <dbReference type="Proteomes" id="UP001497516"/>
    </source>
</evidence>